<dbReference type="OrthoDB" id="41532at2759"/>
<protein>
    <recommendedName>
        <fullName evidence="2">N-acetyltransferase domain-containing protein</fullName>
    </recommendedName>
</protein>
<feature type="region of interest" description="Disordered" evidence="1">
    <location>
        <begin position="134"/>
        <end position="154"/>
    </location>
</feature>
<sequence length="258" mass="29288">MTDPAKGKAPDATRLFRVLNPELFFPKNRGVMVFGLVTFSAVTAYFAWKEAKQQVEQPVKPIHEGPTLPTYQERMQQRQQEQARTKTGEAQCQAIERRIFPKTEAMDLAQQLCKPGTFMVVTVLVAHRDTVVSTRNTPVKGQPRPSPSPSSHSVSPVAVGYALYTIVKLDSSARLIKLAVDKRCQQQGLGHQLMASIIARIDQHPLRVIRIRLHVDPLRTTAYRLYLAHGFRKRRVIPAYYGLQRDAHVLEREYPPQQ</sequence>
<comment type="caution">
    <text evidence="3">The sequence shown here is derived from an EMBL/GenBank/DDBJ whole genome shotgun (WGS) entry which is preliminary data.</text>
</comment>
<evidence type="ECO:0000256" key="1">
    <source>
        <dbReference type="SAM" id="MobiDB-lite"/>
    </source>
</evidence>
<dbReference type="GO" id="GO:0016747">
    <property type="term" value="F:acyltransferase activity, transferring groups other than amino-acyl groups"/>
    <property type="evidence" value="ECO:0007669"/>
    <property type="project" value="InterPro"/>
</dbReference>
<evidence type="ECO:0000313" key="3">
    <source>
        <dbReference type="EMBL" id="KAJ1954319.1"/>
    </source>
</evidence>
<dbReference type="PROSITE" id="PS51186">
    <property type="entry name" value="GNAT"/>
    <property type="match status" value="1"/>
</dbReference>
<dbReference type="Pfam" id="PF13673">
    <property type="entry name" value="Acetyltransf_10"/>
    <property type="match status" value="1"/>
</dbReference>
<dbReference type="Gene3D" id="3.40.630.30">
    <property type="match status" value="1"/>
</dbReference>
<reference evidence="3" key="1">
    <citation type="submission" date="2022-07" db="EMBL/GenBank/DDBJ databases">
        <title>Phylogenomic reconstructions and comparative analyses of Kickxellomycotina fungi.</title>
        <authorList>
            <person name="Reynolds N.K."/>
            <person name="Stajich J.E."/>
            <person name="Barry K."/>
            <person name="Grigoriev I.V."/>
            <person name="Crous P."/>
            <person name="Smith M.E."/>
        </authorList>
    </citation>
    <scope>NUCLEOTIDE SEQUENCE</scope>
    <source>
        <strain evidence="3">RSA 1196</strain>
    </source>
</reference>
<name>A0A9W8AQB1_9FUNG</name>
<dbReference type="AlphaFoldDB" id="A0A9W8AQB1"/>
<evidence type="ECO:0000259" key="2">
    <source>
        <dbReference type="PROSITE" id="PS51186"/>
    </source>
</evidence>
<proteinExistence type="predicted"/>
<feature type="domain" description="N-acetyltransferase" evidence="2">
    <location>
        <begin position="95"/>
        <end position="256"/>
    </location>
</feature>
<keyword evidence="4" id="KW-1185">Reference proteome</keyword>
<dbReference type="InterPro" id="IPR016181">
    <property type="entry name" value="Acyl_CoA_acyltransferase"/>
</dbReference>
<gene>
    <name evidence="3" type="ORF">IWQ62_005786</name>
</gene>
<dbReference type="EMBL" id="JANBPY010002607">
    <property type="protein sequence ID" value="KAJ1954319.1"/>
    <property type="molecule type" value="Genomic_DNA"/>
</dbReference>
<accession>A0A9W8AQB1</accession>
<dbReference type="Proteomes" id="UP001150925">
    <property type="component" value="Unassembled WGS sequence"/>
</dbReference>
<dbReference type="InterPro" id="IPR026686">
    <property type="entry name" value="UPF0708"/>
</dbReference>
<evidence type="ECO:0000313" key="4">
    <source>
        <dbReference type="Proteomes" id="UP001150925"/>
    </source>
</evidence>
<dbReference type="InterPro" id="IPR000182">
    <property type="entry name" value="GNAT_dom"/>
</dbReference>
<feature type="region of interest" description="Disordered" evidence="1">
    <location>
        <begin position="64"/>
        <end position="88"/>
    </location>
</feature>
<dbReference type="Pfam" id="PF14937">
    <property type="entry name" value="DUF4500"/>
    <property type="match status" value="1"/>
</dbReference>
<dbReference type="SUPFAM" id="SSF55729">
    <property type="entry name" value="Acyl-CoA N-acyltransferases (Nat)"/>
    <property type="match status" value="1"/>
</dbReference>
<dbReference type="CDD" id="cd04301">
    <property type="entry name" value="NAT_SF"/>
    <property type="match status" value="1"/>
</dbReference>
<dbReference type="PANTHER" id="PTHR47542">
    <property type="entry name" value="ACYL-COA N-ACYLTRANSFERASES (NAT) SUPERFAMILY PROTEIN"/>
    <property type="match status" value="1"/>
</dbReference>
<organism evidence="3 4">
    <name type="scientific">Dispira parvispora</name>
    <dbReference type="NCBI Taxonomy" id="1520584"/>
    <lineage>
        <taxon>Eukaryota</taxon>
        <taxon>Fungi</taxon>
        <taxon>Fungi incertae sedis</taxon>
        <taxon>Zoopagomycota</taxon>
        <taxon>Kickxellomycotina</taxon>
        <taxon>Dimargaritomycetes</taxon>
        <taxon>Dimargaritales</taxon>
        <taxon>Dimargaritaceae</taxon>
        <taxon>Dispira</taxon>
    </lineage>
</organism>
<dbReference type="PANTHER" id="PTHR47542:SF2">
    <property type="entry name" value="ACYL-COA N-ACYLTRANSFERASES (NAT) SUPERFAMILY PROTEIN"/>
    <property type="match status" value="1"/>
</dbReference>